<gene>
    <name evidence="8" type="ORF">DERYTH_LOCUS3139</name>
</gene>
<dbReference type="GO" id="GO:0015205">
    <property type="term" value="F:nucleobase transmembrane transporter activity"/>
    <property type="evidence" value="ECO:0007669"/>
    <property type="project" value="TreeGrafter"/>
</dbReference>
<organism evidence="8 9">
    <name type="scientific">Dentiscutata erythropus</name>
    <dbReference type="NCBI Taxonomy" id="1348616"/>
    <lineage>
        <taxon>Eukaryota</taxon>
        <taxon>Fungi</taxon>
        <taxon>Fungi incertae sedis</taxon>
        <taxon>Mucoromycota</taxon>
        <taxon>Glomeromycotina</taxon>
        <taxon>Glomeromycetes</taxon>
        <taxon>Diversisporales</taxon>
        <taxon>Gigasporaceae</taxon>
        <taxon>Dentiscutata</taxon>
    </lineage>
</organism>
<evidence type="ECO:0000256" key="7">
    <source>
        <dbReference type="SAM" id="Phobius"/>
    </source>
</evidence>
<protein>
    <submittedName>
        <fullName evidence="8">15591_t:CDS:1</fullName>
    </submittedName>
</protein>
<keyword evidence="5 7" id="KW-1133">Transmembrane helix</keyword>
<evidence type="ECO:0000256" key="6">
    <source>
        <dbReference type="ARBA" id="ARBA00023136"/>
    </source>
</evidence>
<dbReference type="InterPro" id="IPR002259">
    <property type="entry name" value="Eqnu_transpt"/>
</dbReference>
<evidence type="ECO:0000256" key="5">
    <source>
        <dbReference type="ARBA" id="ARBA00022989"/>
    </source>
</evidence>
<dbReference type="EMBL" id="CAJVPY010001072">
    <property type="protein sequence ID" value="CAG8505932.1"/>
    <property type="molecule type" value="Genomic_DNA"/>
</dbReference>
<dbReference type="PANTHER" id="PTHR10332:SF88">
    <property type="entry name" value="EQUILIBRATIVE NUCLEOSIDE TRANSPORTER 1, ISOFORM A"/>
    <property type="match status" value="1"/>
</dbReference>
<evidence type="ECO:0000313" key="8">
    <source>
        <dbReference type="EMBL" id="CAG8505932.1"/>
    </source>
</evidence>
<keyword evidence="3" id="KW-0813">Transport</keyword>
<feature type="transmembrane region" description="Helical" evidence="7">
    <location>
        <begin position="190"/>
        <end position="214"/>
    </location>
</feature>
<dbReference type="PIRSF" id="PIRSF016379">
    <property type="entry name" value="ENT"/>
    <property type="match status" value="1"/>
</dbReference>
<evidence type="ECO:0000313" key="9">
    <source>
        <dbReference type="Proteomes" id="UP000789405"/>
    </source>
</evidence>
<evidence type="ECO:0000256" key="3">
    <source>
        <dbReference type="ARBA" id="ARBA00022448"/>
    </source>
</evidence>
<keyword evidence="4 7" id="KW-0812">Transmembrane</keyword>
<dbReference type="GO" id="GO:0000329">
    <property type="term" value="C:fungal-type vacuole membrane"/>
    <property type="evidence" value="ECO:0007669"/>
    <property type="project" value="TreeGrafter"/>
</dbReference>
<keyword evidence="6 7" id="KW-0472">Membrane</keyword>
<name>A0A9N8ZT36_9GLOM</name>
<feature type="transmembrane region" description="Helical" evidence="7">
    <location>
        <begin position="253"/>
        <end position="272"/>
    </location>
</feature>
<dbReference type="OrthoDB" id="10261753at2759"/>
<accession>A0A9N8ZT36</accession>
<keyword evidence="9" id="KW-1185">Reference proteome</keyword>
<feature type="transmembrane region" description="Helical" evidence="7">
    <location>
        <begin position="360"/>
        <end position="379"/>
    </location>
</feature>
<dbReference type="Proteomes" id="UP000789405">
    <property type="component" value="Unassembled WGS sequence"/>
</dbReference>
<dbReference type="GO" id="GO:0034257">
    <property type="term" value="F:nicotinamide riboside transmembrane transporter activity"/>
    <property type="evidence" value="ECO:0007669"/>
    <property type="project" value="TreeGrafter"/>
</dbReference>
<reference evidence="8" key="1">
    <citation type="submission" date="2021-06" db="EMBL/GenBank/DDBJ databases">
        <authorList>
            <person name="Kallberg Y."/>
            <person name="Tangrot J."/>
            <person name="Rosling A."/>
        </authorList>
    </citation>
    <scope>NUCLEOTIDE SEQUENCE</scope>
    <source>
        <strain evidence="8">MA453B</strain>
    </source>
</reference>
<dbReference type="GO" id="GO:0005886">
    <property type="term" value="C:plasma membrane"/>
    <property type="evidence" value="ECO:0007669"/>
    <property type="project" value="TreeGrafter"/>
</dbReference>
<sequence length="396" mass="45161">MSSSRNDIREGHYSISYESPNDEFKHNSNNLETNQDGQIPEDNYMIVYFTFFLQGIALLLGWNVFTTTMVYFHVRFIGTPFVDNFENYFSISFMFPNLLFLGYAIYFQKSVGKYVWSNSRFAFFINNDFYDAFTAYLQNGTFAVVSQFSPIYMQAVMSGQGLAGVIVAVFEIVSAITLENKNTPTEAELSQMALACFLFSMFMSLLSLITYFILTRSSLYLHHFPPHEKPIIHPIDQTLSNHSLQSTFNRIQLLCFAMFVDFTVTLALYPSITASIKSTTSNQKKYLFQQDYLFIPLHFLIFNLCDWVDVGMYGKRIVPLLINNDWFYFLVLIMFGITNGYLASMCMMAGPQVFGVVKDLAGTLLSFFIVLGLVCGSLFSFPLRAISCGCDPFAVN</sequence>
<dbReference type="PRINTS" id="PR01130">
    <property type="entry name" value="DERENTRNSPRT"/>
</dbReference>
<feature type="transmembrane region" description="Helical" evidence="7">
    <location>
        <begin position="85"/>
        <end position="106"/>
    </location>
</feature>
<dbReference type="PANTHER" id="PTHR10332">
    <property type="entry name" value="EQUILIBRATIVE NUCLEOSIDE TRANSPORTER"/>
    <property type="match status" value="1"/>
</dbReference>
<feature type="transmembrane region" description="Helical" evidence="7">
    <location>
        <begin position="161"/>
        <end position="178"/>
    </location>
</feature>
<dbReference type="Pfam" id="PF01733">
    <property type="entry name" value="Nucleoside_tran"/>
    <property type="match status" value="2"/>
</dbReference>
<evidence type="ECO:0000256" key="1">
    <source>
        <dbReference type="ARBA" id="ARBA00004141"/>
    </source>
</evidence>
<feature type="transmembrane region" description="Helical" evidence="7">
    <location>
        <begin position="45"/>
        <end position="65"/>
    </location>
</feature>
<feature type="transmembrane region" description="Helical" evidence="7">
    <location>
        <begin position="292"/>
        <end position="314"/>
    </location>
</feature>
<evidence type="ECO:0000256" key="2">
    <source>
        <dbReference type="ARBA" id="ARBA00007965"/>
    </source>
</evidence>
<feature type="transmembrane region" description="Helical" evidence="7">
    <location>
        <begin position="326"/>
        <end position="354"/>
    </location>
</feature>
<comment type="subcellular location">
    <subcellularLocation>
        <location evidence="1">Membrane</location>
        <topology evidence="1">Multi-pass membrane protein</topology>
    </subcellularLocation>
</comment>
<comment type="caution">
    <text evidence="8">The sequence shown here is derived from an EMBL/GenBank/DDBJ whole genome shotgun (WGS) entry which is preliminary data.</text>
</comment>
<evidence type="ECO:0000256" key="4">
    <source>
        <dbReference type="ARBA" id="ARBA00022692"/>
    </source>
</evidence>
<proteinExistence type="inferred from homology"/>
<dbReference type="AlphaFoldDB" id="A0A9N8ZT36"/>
<comment type="similarity">
    <text evidence="2">Belongs to the SLC29A/ENT transporter (TC 2.A.57) family.</text>
</comment>